<reference evidence="1 2" key="1">
    <citation type="submission" date="2019-06" db="EMBL/GenBank/DDBJ databases">
        <title>Sequencing the genomes of 1000 actinobacteria strains.</title>
        <authorList>
            <person name="Klenk H.-P."/>
        </authorList>
    </citation>
    <scope>NUCLEOTIDE SEQUENCE [LARGE SCALE GENOMIC DNA]</scope>
    <source>
        <strain evidence="1 2">DSM 8803</strain>
    </source>
</reference>
<sequence length="149" mass="15632">MTPVAPAATPTVVDVKPVYLDNSSLIMKSLDYAAAASKISCEPQTATATFRGMKRNARFTHTSVESWVFNVDFAQDFETAGSFSTVLHDNQGKTETIQFAPVEGGQLWEVDVQLVPGGIGGQVGAHATSSISLGVQGEPRKVTASGTGS</sequence>
<keyword evidence="2" id="KW-1185">Reference proteome</keyword>
<name>A0A542Y3B9_9MICO</name>
<organism evidence="1 2">
    <name type="scientific">Leucobacter komagatae</name>
    <dbReference type="NCBI Taxonomy" id="55969"/>
    <lineage>
        <taxon>Bacteria</taxon>
        <taxon>Bacillati</taxon>
        <taxon>Actinomycetota</taxon>
        <taxon>Actinomycetes</taxon>
        <taxon>Micrococcales</taxon>
        <taxon>Microbacteriaceae</taxon>
        <taxon>Leucobacter</taxon>
    </lineage>
</organism>
<evidence type="ECO:0000313" key="1">
    <source>
        <dbReference type="EMBL" id="TQL42571.1"/>
    </source>
</evidence>
<proteinExistence type="predicted"/>
<comment type="caution">
    <text evidence="1">The sequence shown here is derived from an EMBL/GenBank/DDBJ whole genome shotgun (WGS) entry which is preliminary data.</text>
</comment>
<accession>A0A542Y3B9</accession>
<dbReference type="EMBL" id="VFON01000001">
    <property type="protein sequence ID" value="TQL42571.1"/>
    <property type="molecule type" value="Genomic_DNA"/>
</dbReference>
<dbReference type="OrthoDB" id="5069167at2"/>
<evidence type="ECO:0000313" key="2">
    <source>
        <dbReference type="Proteomes" id="UP000319094"/>
    </source>
</evidence>
<dbReference type="RefSeq" id="WP_141886011.1">
    <property type="nucleotide sequence ID" value="NZ_BAAAUY010000022.1"/>
</dbReference>
<dbReference type="Proteomes" id="UP000319094">
    <property type="component" value="Unassembled WGS sequence"/>
</dbReference>
<protein>
    <submittedName>
        <fullName evidence="1">Uncharacterized protein</fullName>
    </submittedName>
</protein>
<dbReference type="AlphaFoldDB" id="A0A542Y3B9"/>
<gene>
    <name evidence="1" type="ORF">FB468_0573</name>
</gene>